<dbReference type="SUPFAM" id="SSF53613">
    <property type="entry name" value="Ribokinase-like"/>
    <property type="match status" value="1"/>
</dbReference>
<accession>A0ABP9S538</accession>
<evidence type="ECO:0000256" key="2">
    <source>
        <dbReference type="ARBA" id="ARBA00022679"/>
    </source>
</evidence>
<evidence type="ECO:0000313" key="6">
    <source>
        <dbReference type="Proteomes" id="UP001500200"/>
    </source>
</evidence>
<gene>
    <name evidence="5" type="ORF">GCM10023346_10050</name>
</gene>
<dbReference type="Pfam" id="PF00294">
    <property type="entry name" value="PfkB"/>
    <property type="match status" value="1"/>
</dbReference>
<dbReference type="InterPro" id="IPR011611">
    <property type="entry name" value="PfkB_dom"/>
</dbReference>
<comment type="similarity">
    <text evidence="1">Belongs to the carbohydrate kinase PfkB family.</text>
</comment>
<dbReference type="InterPro" id="IPR052700">
    <property type="entry name" value="Carb_kinase_PfkB-like"/>
</dbReference>
<dbReference type="PANTHER" id="PTHR43320:SF2">
    <property type="entry name" value="2-DEHYDRO-3-DEOXYGLUCONOKINASE_2-DEHYDRO-3-DEOXYGALACTONOKINASE"/>
    <property type="match status" value="1"/>
</dbReference>
<dbReference type="PANTHER" id="PTHR43320">
    <property type="entry name" value="SUGAR KINASE"/>
    <property type="match status" value="1"/>
</dbReference>
<organism evidence="5 6">
    <name type="scientific">Arthrobacter gyeryongensis</name>
    <dbReference type="NCBI Taxonomy" id="1650592"/>
    <lineage>
        <taxon>Bacteria</taxon>
        <taxon>Bacillati</taxon>
        <taxon>Actinomycetota</taxon>
        <taxon>Actinomycetes</taxon>
        <taxon>Micrococcales</taxon>
        <taxon>Micrococcaceae</taxon>
        <taxon>Arthrobacter</taxon>
    </lineage>
</organism>
<reference evidence="6" key="1">
    <citation type="journal article" date="2019" name="Int. J. Syst. Evol. Microbiol.">
        <title>The Global Catalogue of Microorganisms (GCM) 10K type strain sequencing project: providing services to taxonomists for standard genome sequencing and annotation.</title>
        <authorList>
            <consortium name="The Broad Institute Genomics Platform"/>
            <consortium name="The Broad Institute Genome Sequencing Center for Infectious Disease"/>
            <person name="Wu L."/>
            <person name="Ma J."/>
        </authorList>
    </citation>
    <scope>NUCLEOTIDE SEQUENCE [LARGE SCALE GENOMIC DNA]</scope>
    <source>
        <strain evidence="6">JCM 18514</strain>
    </source>
</reference>
<evidence type="ECO:0000259" key="4">
    <source>
        <dbReference type="Pfam" id="PF00294"/>
    </source>
</evidence>
<sequence>MLSAVCVGETMAMLTPVKPVPLHQATELHCGIGGAESNVAMGLAAMGLDSHWVGRVGRDGFGTRILEELSSHGVGISGVEVDPGRPTGLYVKVPAQEADPDGGSSVLYYRQGSAASAMNLGTLANPAVERLLAEASIIHLSGITAALSAECLELTEAILAAPRHGRLISFDVNWRAALWAGQDRSALRRLANLADIVLVGKDEAEHAFGTTDETELRLLMPDPAVVVIKNEAISAIALERDGTRSEVSALSVDVLEPVGAGDSFAAGYLSGVLFGLEQKASLRRGHVAAACTLTVHGDRGPLPGSALLSAILGSTDAEWAAIHVAGGHFSSQKRSLEDRSTAP</sequence>
<dbReference type="InterPro" id="IPR029056">
    <property type="entry name" value="Ribokinase-like"/>
</dbReference>
<dbReference type="CDD" id="cd01166">
    <property type="entry name" value="KdgK"/>
    <property type="match status" value="1"/>
</dbReference>
<protein>
    <submittedName>
        <fullName evidence="5">Sugar kinase</fullName>
    </submittedName>
</protein>
<proteinExistence type="inferred from homology"/>
<keyword evidence="2" id="KW-0808">Transferase</keyword>
<evidence type="ECO:0000256" key="1">
    <source>
        <dbReference type="ARBA" id="ARBA00010688"/>
    </source>
</evidence>
<keyword evidence="3 5" id="KW-0418">Kinase</keyword>
<dbReference type="RefSeq" id="WP_345448194.1">
    <property type="nucleotide sequence ID" value="NZ_BAABKK010000006.1"/>
</dbReference>
<dbReference type="EMBL" id="BAABKK010000006">
    <property type="protein sequence ID" value="GAA5191171.1"/>
    <property type="molecule type" value="Genomic_DNA"/>
</dbReference>
<feature type="domain" description="Carbohydrate kinase PfkB" evidence="4">
    <location>
        <begin position="2"/>
        <end position="303"/>
    </location>
</feature>
<dbReference type="Gene3D" id="3.40.1190.20">
    <property type="match status" value="1"/>
</dbReference>
<dbReference type="Proteomes" id="UP001500200">
    <property type="component" value="Unassembled WGS sequence"/>
</dbReference>
<dbReference type="GO" id="GO:0016301">
    <property type="term" value="F:kinase activity"/>
    <property type="evidence" value="ECO:0007669"/>
    <property type="project" value="UniProtKB-KW"/>
</dbReference>
<evidence type="ECO:0000256" key="3">
    <source>
        <dbReference type="ARBA" id="ARBA00022777"/>
    </source>
</evidence>
<keyword evidence="6" id="KW-1185">Reference proteome</keyword>
<name>A0ABP9S538_9MICC</name>
<comment type="caution">
    <text evidence="5">The sequence shown here is derived from an EMBL/GenBank/DDBJ whole genome shotgun (WGS) entry which is preliminary data.</text>
</comment>
<evidence type="ECO:0000313" key="5">
    <source>
        <dbReference type="EMBL" id="GAA5191171.1"/>
    </source>
</evidence>